<feature type="domain" description="CusB-like beta-barrel" evidence="5">
    <location>
        <begin position="275"/>
        <end position="342"/>
    </location>
</feature>
<proteinExistence type="inferred from homology"/>
<dbReference type="GO" id="GO:0015679">
    <property type="term" value="P:plasma membrane copper ion transport"/>
    <property type="evidence" value="ECO:0007669"/>
    <property type="project" value="TreeGrafter"/>
</dbReference>
<evidence type="ECO:0000256" key="1">
    <source>
        <dbReference type="ARBA" id="ARBA00009477"/>
    </source>
</evidence>
<keyword evidence="7" id="KW-1185">Reference proteome</keyword>
<dbReference type="GO" id="GO:0016020">
    <property type="term" value="C:membrane"/>
    <property type="evidence" value="ECO:0007669"/>
    <property type="project" value="InterPro"/>
</dbReference>
<evidence type="ECO:0000256" key="3">
    <source>
        <dbReference type="SAM" id="MobiDB-lite"/>
    </source>
</evidence>
<keyword evidence="2" id="KW-0813">Transport</keyword>
<dbReference type="GO" id="GO:0060003">
    <property type="term" value="P:copper ion export"/>
    <property type="evidence" value="ECO:0007669"/>
    <property type="project" value="TreeGrafter"/>
</dbReference>
<dbReference type="SUPFAM" id="SSF111369">
    <property type="entry name" value="HlyD-like secretion proteins"/>
    <property type="match status" value="1"/>
</dbReference>
<organism evidence="6 7">
    <name type="scientific">Nitrosomonas communis</name>
    <dbReference type="NCBI Taxonomy" id="44574"/>
    <lineage>
        <taxon>Bacteria</taxon>
        <taxon>Pseudomonadati</taxon>
        <taxon>Pseudomonadota</taxon>
        <taxon>Betaproteobacteria</taxon>
        <taxon>Nitrosomonadales</taxon>
        <taxon>Nitrosomonadaceae</taxon>
        <taxon>Nitrosomonas</taxon>
    </lineage>
</organism>
<dbReference type="Gene3D" id="2.40.30.170">
    <property type="match status" value="1"/>
</dbReference>
<dbReference type="AlphaFoldDB" id="A0A1I4NS98"/>
<feature type="region of interest" description="Disordered" evidence="3">
    <location>
        <begin position="25"/>
        <end position="60"/>
    </location>
</feature>
<comment type="similarity">
    <text evidence="1">Belongs to the membrane fusion protein (MFP) (TC 8.A.1) family.</text>
</comment>
<reference evidence="7" key="1">
    <citation type="submission" date="2016-10" db="EMBL/GenBank/DDBJ databases">
        <authorList>
            <person name="Varghese N."/>
            <person name="Submissions S."/>
        </authorList>
    </citation>
    <scope>NUCLEOTIDE SEQUENCE [LARGE SCALE GENOMIC DNA]</scope>
    <source>
        <strain evidence="7">Nm44</strain>
    </source>
</reference>
<dbReference type="Gene3D" id="1.10.287.470">
    <property type="entry name" value="Helix hairpin bin"/>
    <property type="match status" value="1"/>
</dbReference>
<dbReference type="InterPro" id="IPR051909">
    <property type="entry name" value="MFP_Cation_Efflux"/>
</dbReference>
<dbReference type="Proteomes" id="UP000183287">
    <property type="component" value="Unassembled WGS sequence"/>
</dbReference>
<protein>
    <submittedName>
        <fullName evidence="6">Membrane fusion protein, cobalt-zinc-cadmium efflux system</fullName>
    </submittedName>
</protein>
<evidence type="ECO:0000259" key="5">
    <source>
        <dbReference type="Pfam" id="PF25954"/>
    </source>
</evidence>
<dbReference type="NCBIfam" id="TIGR01730">
    <property type="entry name" value="RND_mfp"/>
    <property type="match status" value="1"/>
</dbReference>
<dbReference type="Gene3D" id="2.40.50.100">
    <property type="match status" value="1"/>
</dbReference>
<dbReference type="Pfam" id="PF25954">
    <property type="entry name" value="Beta-barrel_RND_2"/>
    <property type="match status" value="1"/>
</dbReference>
<name>A0A1I4NS98_9PROT</name>
<dbReference type="InterPro" id="IPR058792">
    <property type="entry name" value="Beta-barrel_RND_2"/>
</dbReference>
<keyword evidence="4" id="KW-0732">Signal</keyword>
<feature type="chain" id="PRO_5010357834" evidence="4">
    <location>
        <begin position="20"/>
        <end position="433"/>
    </location>
</feature>
<evidence type="ECO:0000313" key="7">
    <source>
        <dbReference type="Proteomes" id="UP000183287"/>
    </source>
</evidence>
<dbReference type="InterPro" id="IPR006143">
    <property type="entry name" value="RND_pump_MFP"/>
</dbReference>
<sequence>MKKTILLLFTLILTVFFFANCTSKSVDNSNSEEGKNQAALKGSDYKEHTHAKPADEEHAREQSIYKDLVHKGNSEEGIGEVYLSMSKFNSLGIKVDTIPTRTLSIVVDVNGRLALFPQHQAMVTAILGANVTDIKVIEGEKVKKGQVLVYLSHPNLTNLQTAYIKAYNQMQFLEKEYNRQKKLYDEGVGSGKTYQQIQADYLTMKGETKGFEAQLKQLNINFAKVREGDIFHYVPVVSPIEGYIEKVLVQTGQFVDPQAQMLSIINNDYIHADLMVFEKDIYKVKEGQKVSFTVESVPGKMLSATIFSVGKNFEQHPRAVRVHAEIDQKESFLIPGMYIHGKIHIESMLVTALPEEAIIMHEGTPYIFIAEARQKGGKMEWVFNPIEIRTGASDKGWVEISLLEPLAGNAQVAWNNAYYLIAEMMKSETLQQR</sequence>
<dbReference type="PANTHER" id="PTHR30097">
    <property type="entry name" value="CATION EFFLUX SYSTEM PROTEIN CUSB"/>
    <property type="match status" value="1"/>
</dbReference>
<dbReference type="PANTHER" id="PTHR30097:SF4">
    <property type="entry name" value="SLR6042 PROTEIN"/>
    <property type="match status" value="1"/>
</dbReference>
<evidence type="ECO:0000256" key="4">
    <source>
        <dbReference type="SAM" id="SignalP"/>
    </source>
</evidence>
<accession>A0A1I4NS98</accession>
<feature type="compositionally biased region" description="Basic and acidic residues" evidence="3">
    <location>
        <begin position="43"/>
        <end position="60"/>
    </location>
</feature>
<gene>
    <name evidence="6" type="ORF">SAMN05421863_101629</name>
</gene>
<dbReference type="GO" id="GO:0030313">
    <property type="term" value="C:cell envelope"/>
    <property type="evidence" value="ECO:0007669"/>
    <property type="project" value="TreeGrafter"/>
</dbReference>
<dbReference type="RefSeq" id="WP_074905120.1">
    <property type="nucleotide sequence ID" value="NZ_FOUB01000016.1"/>
</dbReference>
<dbReference type="GO" id="GO:0022857">
    <property type="term" value="F:transmembrane transporter activity"/>
    <property type="evidence" value="ECO:0007669"/>
    <property type="project" value="InterPro"/>
</dbReference>
<evidence type="ECO:0000313" key="6">
    <source>
        <dbReference type="EMBL" id="SFM18329.1"/>
    </source>
</evidence>
<dbReference type="EMBL" id="FOUB01000016">
    <property type="protein sequence ID" value="SFM18329.1"/>
    <property type="molecule type" value="Genomic_DNA"/>
</dbReference>
<evidence type="ECO:0000256" key="2">
    <source>
        <dbReference type="ARBA" id="ARBA00022448"/>
    </source>
</evidence>
<feature type="signal peptide" evidence="4">
    <location>
        <begin position="1"/>
        <end position="19"/>
    </location>
</feature>